<evidence type="ECO:0000313" key="2">
    <source>
        <dbReference type="EMBL" id="WCT72665.1"/>
    </source>
</evidence>
<dbReference type="SUPFAM" id="SSF52540">
    <property type="entry name" value="P-loop containing nucleoside triphosphate hydrolases"/>
    <property type="match status" value="1"/>
</dbReference>
<feature type="region of interest" description="Disordered" evidence="1">
    <location>
        <begin position="1304"/>
        <end position="1333"/>
    </location>
</feature>
<dbReference type="EMBL" id="CP117411">
    <property type="protein sequence ID" value="WCT72665.1"/>
    <property type="molecule type" value="Genomic_DNA"/>
</dbReference>
<dbReference type="Gene3D" id="3.40.50.300">
    <property type="entry name" value="P-loop containing nucleotide triphosphate hydrolases"/>
    <property type="match status" value="2"/>
</dbReference>
<keyword evidence="3" id="KW-1185">Reference proteome</keyword>
<name>A0ABY7THM3_9SPHN</name>
<dbReference type="RefSeq" id="WP_273686634.1">
    <property type="nucleotide sequence ID" value="NZ_CP117411.1"/>
</dbReference>
<organism evidence="2 3">
    <name type="scientific">Sphingomonas naphthae</name>
    <dbReference type="NCBI Taxonomy" id="1813468"/>
    <lineage>
        <taxon>Bacteria</taxon>
        <taxon>Pseudomonadati</taxon>
        <taxon>Pseudomonadota</taxon>
        <taxon>Alphaproteobacteria</taxon>
        <taxon>Sphingomonadales</taxon>
        <taxon>Sphingomonadaceae</taxon>
        <taxon>Sphingomonas</taxon>
    </lineage>
</organism>
<dbReference type="PANTHER" id="PTHR30121">
    <property type="entry name" value="UNCHARACTERIZED PROTEIN YJGR-RELATED"/>
    <property type="match status" value="1"/>
</dbReference>
<evidence type="ECO:0008006" key="4">
    <source>
        <dbReference type="Google" id="ProtNLM"/>
    </source>
</evidence>
<dbReference type="InterPro" id="IPR051162">
    <property type="entry name" value="T4SS_component"/>
</dbReference>
<accession>A0ABY7THM3</accession>
<dbReference type="PANTHER" id="PTHR30121:SF11">
    <property type="entry name" value="AAA+ ATPASE DOMAIN-CONTAINING PROTEIN"/>
    <property type="match status" value="1"/>
</dbReference>
<sequence length="1682" mass="182949">MGPDHVRYLAQAITNRLGAPKAGAVAFMRCLPSEQIDALADSDAFVVPGWNVNAVVDAAGLRRITADQAVEQREDKADAALLLIDPLRAGAGLDGIYSAGREIGEGELFGEALKLARKPFFGRMRVLDDAVWRAERLGRRRRLTPWSKFDYYVSAAQGSGGALARLGLWPIASDGDPSTGELDLSAELADRLLYVSDTRAIAERVRALQLDESDEKGAVLEQALRIASGMSPEEAARRIEDQRDLWLGSIKPGFASEELRRIQLSSWRDARGNVLKWSGLAKPEADDGAPRLILDRAAPSRERAQLTVRWTTEPEELAAGNVEYRISVVAGEDVLAERVVHHRDHRTQQVVITVDDFEELEGTEKFDATIDVTAVGLEGVGAVRSEAFVLQFGETVKQLTSASGQEVRTLIEGAINMPDRDAFDALVTGPGAAARAVEDKKGFLTWKGDAATRGARVFRPALLRAVEADWARRTGTIGYWTQVVRADGSPVGDLVFTEIEQADRSASTDRAREASRKLAGELGAAGLLGVVIPPGWSAADNYINAWEKALDVGAPVLARHGTVEVRGQSGALIGLLVTPLHPVRFAWHAHYDQVVAHARFEQGLAPQHIQSTVQPVDSSFFPFALPGDGCAGFVFADVIGFHTVAMTVDGEREPKAATALLAACLGSGTATIPSIGQASAAAIARELGHYLDCYGGANGERPDLLAIQAWRAGDGLTVSSALGQTLTARGFNDDEDEVDSPLCFTLDLFHAPRSGGAGQFLSAVGQRRRAGGQVLDQRDRWLAETATRPGEVLVPRLRWAKHEEPSVDDDSAWARMRASHVSLAFDLFQTGLGTVPSCTLSDVRPLHAWGLLRTLERRAVPGQDHEWMTYAAPELGGEPGPEGRTASDRLRRIDRATARATARALGGTSEDWPVLKTRLSPEDRRRIDRMHEQSDWVITLDRNAALDYFDSPQGSPDAYERFVIDTVPERSDLTAIQLVTSTTKLDAVRDLVDEALGDMGLSSSERNSRFLVAQLKALSGRLAIRLADGGTRTGELIALALMYAHCAAGGEQKGPWLNVAQGVLIPVDEIADHAPIVNTPAAEGETARRADFIHVSAPARGPLEFRFVEVKNRQHLRTARQPDMLAHMVAQTGELRERWMNWFFGDGLQSLDRVVRRAQLAKLLRFYVDRAARHRLSPQATARLSSEIDQMVLKETYQPGTVADPDVGYVFCPEHRTGQVERIYSERSETALWLFGPTMLPDETTGTPGTLLLPSEPPEFQELRAEEDAVGGGEEPGAGSVPALRANAELPALGDVLGTEPAPAAGMSVASGGSLEPTTSATMSGPAAEKDEGVPLSVRDPVDVRLGESLTQVPVDWSLSIRSNPHMMMVGLPGMGKTTALINISKQLTAAGIAPVIFSYHDDIDEKLADAIGPMRTIDFDGLGFNPLRVDAPGPMAYIDVAGTLRDIFASIFPDLGEIQLEELRGAIRQSYDDLGWNDRAAQRPAPPRFRTFLDILKSRPKPNQNLLARLQELDDYGFFDGEVGGGGILVDRKPTLIRVHLSTNEIVQRAFSSFVLYSIYKDMFRRGVQQSLTHAIIFDEAHRAAKLKLIPRLAKECRKYGLALTLASQGVRDFDAGLFEAVANYLILRVTEADARTLARNSGPTADQQRTTDRLKALEPYQAMFFSAATQRPTSLRLNAD</sequence>
<gene>
    <name evidence="2" type="ORF">PQ455_13615</name>
</gene>
<protein>
    <recommendedName>
        <fullName evidence="4">ATP-binding protein</fullName>
    </recommendedName>
</protein>
<reference evidence="2 3" key="1">
    <citation type="submission" date="2023-02" db="EMBL/GenBank/DDBJ databases">
        <title>Genome sequence of Sphingomonas naphthae.</title>
        <authorList>
            <person name="Kim S."/>
            <person name="Heo J."/>
            <person name="Kwon S.-W."/>
        </authorList>
    </citation>
    <scope>NUCLEOTIDE SEQUENCE [LARGE SCALE GENOMIC DNA]</scope>
    <source>
        <strain evidence="2 3">KACC 18716</strain>
    </source>
</reference>
<evidence type="ECO:0000256" key="1">
    <source>
        <dbReference type="SAM" id="MobiDB-lite"/>
    </source>
</evidence>
<dbReference type="CDD" id="cd01127">
    <property type="entry name" value="TrwB_TraG_TraD_VirD4"/>
    <property type="match status" value="1"/>
</dbReference>
<proteinExistence type="predicted"/>
<dbReference type="InterPro" id="IPR027417">
    <property type="entry name" value="P-loop_NTPase"/>
</dbReference>
<dbReference type="Proteomes" id="UP001220395">
    <property type="component" value="Chromosome"/>
</dbReference>
<evidence type="ECO:0000313" key="3">
    <source>
        <dbReference type="Proteomes" id="UP001220395"/>
    </source>
</evidence>